<evidence type="ECO:0000313" key="1">
    <source>
        <dbReference type="EnsemblMetazoa" id="PPA34377.1"/>
    </source>
</evidence>
<name>A0A2A6BXE8_PRIPA</name>
<gene>
    <name evidence="1" type="primary">WBGene00272746</name>
</gene>
<protein>
    <submittedName>
        <fullName evidence="1">Uncharacterized protein</fullName>
    </submittedName>
</protein>
<evidence type="ECO:0000313" key="2">
    <source>
        <dbReference type="Proteomes" id="UP000005239"/>
    </source>
</evidence>
<dbReference type="AlphaFoldDB" id="A0A2A6BXE8"/>
<dbReference type="EnsemblMetazoa" id="PPA34377.1">
    <property type="protein sequence ID" value="PPA34377.1"/>
    <property type="gene ID" value="WBGene00272746"/>
</dbReference>
<sequence length="348" mass="40316">MADPPEKNRSIDGGNSLFGIQQASGLFDCLLLPLFSLCNRSSAVTQVKLNDLPLLPLLVICEFLRTDGSCKDLNNFRKTCRSFAFAVSTFLVYRPNLPVISLLRLDLESHYICPRIRGGFYRQNYFIHPFHLAGRFGSNLFKQHRRTWFEDQDKLKLKKPYDTSFAYRRITGPDIDIFTQMDHIQKVLSGPVDKLSLTFWEDDDNDIEIACAILQNIVSWNKVTVRINALNPAMSSFIVELLRKLPSGANKGKVEVDIMYFEEETDLDLFLTQLNSMTTHVKLVVDDAEELFFGFPTGFWYQWLLQKIREGYKVRFNRSSRPLSDSPESLEKLTSNDYDLYEVEWCKR</sequence>
<proteinExistence type="predicted"/>
<keyword evidence="2" id="KW-1185">Reference proteome</keyword>
<dbReference type="Proteomes" id="UP000005239">
    <property type="component" value="Unassembled WGS sequence"/>
</dbReference>
<organism evidence="1 2">
    <name type="scientific">Pristionchus pacificus</name>
    <name type="common">Parasitic nematode worm</name>
    <dbReference type="NCBI Taxonomy" id="54126"/>
    <lineage>
        <taxon>Eukaryota</taxon>
        <taxon>Metazoa</taxon>
        <taxon>Ecdysozoa</taxon>
        <taxon>Nematoda</taxon>
        <taxon>Chromadorea</taxon>
        <taxon>Rhabditida</taxon>
        <taxon>Rhabditina</taxon>
        <taxon>Diplogasteromorpha</taxon>
        <taxon>Diplogasteroidea</taxon>
        <taxon>Neodiplogasteridae</taxon>
        <taxon>Pristionchus</taxon>
    </lineage>
</organism>
<reference evidence="2" key="1">
    <citation type="journal article" date="2008" name="Nat. Genet.">
        <title>The Pristionchus pacificus genome provides a unique perspective on nematode lifestyle and parasitism.</title>
        <authorList>
            <person name="Dieterich C."/>
            <person name="Clifton S.W."/>
            <person name="Schuster L.N."/>
            <person name="Chinwalla A."/>
            <person name="Delehaunty K."/>
            <person name="Dinkelacker I."/>
            <person name="Fulton L."/>
            <person name="Fulton R."/>
            <person name="Godfrey J."/>
            <person name="Minx P."/>
            <person name="Mitreva M."/>
            <person name="Roeseler W."/>
            <person name="Tian H."/>
            <person name="Witte H."/>
            <person name="Yang S.P."/>
            <person name="Wilson R.K."/>
            <person name="Sommer R.J."/>
        </authorList>
    </citation>
    <scope>NUCLEOTIDE SEQUENCE [LARGE SCALE GENOMIC DNA]</scope>
    <source>
        <strain evidence="2">PS312</strain>
    </source>
</reference>
<accession>A0A8R1YQ15</accession>
<accession>A0A2A6BXE8</accession>
<reference evidence="1" key="2">
    <citation type="submission" date="2022-06" db="UniProtKB">
        <authorList>
            <consortium name="EnsemblMetazoa"/>
        </authorList>
    </citation>
    <scope>IDENTIFICATION</scope>
    <source>
        <strain evidence="1">PS312</strain>
    </source>
</reference>